<feature type="domain" description="CS" evidence="1">
    <location>
        <begin position="14"/>
        <end position="102"/>
    </location>
</feature>
<organism evidence="3 4">
    <name type="scientific">Plasmodium yoelii</name>
    <dbReference type="NCBI Taxonomy" id="5861"/>
    <lineage>
        <taxon>Eukaryota</taxon>
        <taxon>Sar</taxon>
        <taxon>Alveolata</taxon>
        <taxon>Apicomplexa</taxon>
        <taxon>Aconoidasida</taxon>
        <taxon>Haemosporida</taxon>
        <taxon>Plasmodiidae</taxon>
        <taxon>Plasmodium</taxon>
        <taxon>Plasmodium (Vinckeia)</taxon>
    </lineage>
</organism>
<dbReference type="GO" id="GO:0005737">
    <property type="term" value="C:cytoplasm"/>
    <property type="evidence" value="ECO:0007669"/>
    <property type="project" value="TreeGrafter"/>
</dbReference>
<proteinExistence type="predicted"/>
<dbReference type="PROSITE" id="PS51203">
    <property type="entry name" value="CS"/>
    <property type="match status" value="1"/>
</dbReference>
<dbReference type="VEuPathDB" id="PlasmoDB:PYYM_0830800"/>
<dbReference type="VEuPathDB" id="PlasmoDB:PY17X_0831100"/>
<dbReference type="PANTHER" id="PTHR12356">
    <property type="entry name" value="NUCLEAR MOVEMENT PROTEIN NUDC"/>
    <property type="match status" value="1"/>
</dbReference>
<dbReference type="GO" id="GO:0006457">
    <property type="term" value="P:protein folding"/>
    <property type="evidence" value="ECO:0007669"/>
    <property type="project" value="TreeGrafter"/>
</dbReference>
<dbReference type="KEGG" id="pyo:PY17X_0831100"/>
<dbReference type="RefSeq" id="XP_022812012.1">
    <property type="nucleotide sequence ID" value="XM_022955780.1"/>
</dbReference>
<dbReference type="VEuPathDB" id="PlasmoDB:Py17XNL_000801868"/>
<dbReference type="Pfam" id="PF04969">
    <property type="entry name" value="CS"/>
    <property type="match status" value="1"/>
</dbReference>
<reference evidence="3" key="2">
    <citation type="submission" date="2014-05" db="EMBL/GenBank/DDBJ databases">
        <authorList>
            <person name="Aslett M.A."/>
            <person name="De Silva N."/>
        </authorList>
    </citation>
    <scope>NUCLEOTIDE SEQUENCE</scope>
    <source>
        <strain evidence="3">17X</strain>
    </source>
</reference>
<name>A0A078K717_PLAYE</name>
<reference evidence="2" key="3">
    <citation type="submission" date="2014-05" db="EMBL/GenBank/DDBJ databases">
        <authorList>
            <person name="Aslett A.Martin."/>
            <person name="De Silva Nishadi"/>
        </authorList>
    </citation>
    <scope>NUCLEOTIDE SEQUENCE</scope>
    <source>
        <strain evidence="2">YM</strain>
    </source>
</reference>
<reference evidence="4 5" key="1">
    <citation type="journal article" date="2014" name="BMC Biol.">
        <title>A comprehensive evaluation of rodent malaria parasite genomes and gene expression.</title>
        <authorList>
            <person name="Otto T.D."/>
            <person name="Bohme U."/>
            <person name="Jackson A.P."/>
            <person name="Hunt M."/>
            <person name="Franke-Fayard B."/>
            <person name="Hoeijmakers W.A."/>
            <person name="Religa A.A."/>
            <person name="Robertson L."/>
            <person name="Sanders M."/>
            <person name="Ogun S.A."/>
            <person name="Cunningham D."/>
            <person name="Erhart A."/>
            <person name="Billker O."/>
            <person name="Khan S.M."/>
            <person name="Stunnenberg H.G."/>
            <person name="Langhorne J."/>
            <person name="Holder A.A."/>
            <person name="Waters A.P."/>
            <person name="Newbold C.I."/>
            <person name="Pain A."/>
            <person name="Berriman M."/>
            <person name="Janse C.J."/>
        </authorList>
    </citation>
    <scope>NUCLEOTIDE SEQUENCE [LARGE SCALE GENOMIC DNA]</scope>
    <source>
        <strain evidence="3 4">17X</strain>
        <strain evidence="2 5">YM</strain>
    </source>
</reference>
<evidence type="ECO:0000313" key="5">
    <source>
        <dbReference type="Proteomes" id="UP000072904"/>
    </source>
</evidence>
<dbReference type="EMBL" id="LK934636">
    <property type="protein sequence ID" value="CDU17670.1"/>
    <property type="molecule type" value="Genomic_DNA"/>
</dbReference>
<dbReference type="InterPro" id="IPR037898">
    <property type="entry name" value="NudC_fam"/>
</dbReference>
<dbReference type="EMBL" id="LM993662">
    <property type="protein sequence ID" value="VTZ77618.1"/>
    <property type="molecule type" value="Genomic_DNA"/>
</dbReference>
<dbReference type="OrthoDB" id="515366at2759"/>
<dbReference type="InterPro" id="IPR007052">
    <property type="entry name" value="CS_dom"/>
</dbReference>
<dbReference type="VEuPathDB" id="PlasmoDB:PY02910"/>
<dbReference type="PANTHER" id="PTHR12356:SF18">
    <property type="entry name" value="NUDC DOMAIN-CONTAINING PROTEIN 2"/>
    <property type="match status" value="1"/>
</dbReference>
<evidence type="ECO:0000313" key="4">
    <source>
        <dbReference type="Proteomes" id="UP000072874"/>
    </source>
</evidence>
<evidence type="ECO:0000259" key="1">
    <source>
        <dbReference type="PROSITE" id="PS51203"/>
    </source>
</evidence>
<dbReference type="Proteomes" id="UP000072904">
    <property type="component" value="Chromosome 8"/>
</dbReference>
<dbReference type="CDD" id="cd06467">
    <property type="entry name" value="p23_NUDC_like"/>
    <property type="match status" value="1"/>
</dbReference>
<gene>
    <name evidence="3" type="ORF">PY17X_0831100</name>
    <name evidence="2" type="ORF">PYYM_0830800</name>
</gene>
<dbReference type="AlphaFoldDB" id="A0A078K717"/>
<dbReference type="GeneID" id="3830084"/>
<sequence length="155" mass="18122">MGEIYNKRHKYMNNGALIYEWEQTIDEINIYINMNSNINKNDLNINIKSKRVSIGLKGAESFLEGELFSLIDEECSYWYIDDNILHILLTKVKKAEVWNCVFKGHKNLNPVDENNTKKKMLLERFQMEHPNFDFSSASFNGQVPDARTFMGGVKY</sequence>
<accession>A0A078K717</accession>
<evidence type="ECO:0000313" key="3">
    <source>
        <dbReference type="EMBL" id="VTZ77618.1"/>
    </source>
</evidence>
<dbReference type="Gene3D" id="2.60.40.790">
    <property type="match status" value="1"/>
</dbReference>
<dbReference type="OMA" id="RDVECSL"/>
<reference evidence="3" key="4">
    <citation type="submission" date="2019-05" db="EMBL/GenBank/DDBJ databases">
        <authorList>
            <consortium name="Pathogen Informatics"/>
        </authorList>
    </citation>
    <scope>NUCLEOTIDE SEQUENCE</scope>
    <source>
        <strain evidence="3">17X</strain>
    </source>
</reference>
<dbReference type="Proteomes" id="UP000072874">
    <property type="component" value="Chromosome 8"/>
</dbReference>
<evidence type="ECO:0000313" key="2">
    <source>
        <dbReference type="EMBL" id="CDU17670.1"/>
    </source>
</evidence>
<protein>
    <submittedName>
        <fullName evidence="2">CS domain protein, putative</fullName>
    </submittedName>
    <submittedName>
        <fullName evidence="3">HSP90 co-chaperone p23, putative</fullName>
    </submittedName>
</protein>
<dbReference type="GO" id="GO:0051082">
    <property type="term" value="F:unfolded protein binding"/>
    <property type="evidence" value="ECO:0007669"/>
    <property type="project" value="TreeGrafter"/>
</dbReference>
<dbReference type="SUPFAM" id="SSF49764">
    <property type="entry name" value="HSP20-like chaperones"/>
    <property type="match status" value="1"/>
</dbReference>
<dbReference type="InterPro" id="IPR008978">
    <property type="entry name" value="HSP20-like_chaperone"/>
</dbReference>